<feature type="region of interest" description="Disordered" evidence="1">
    <location>
        <begin position="213"/>
        <end position="248"/>
    </location>
</feature>
<organism evidence="2 3">
    <name type="scientific">Nannochloropsis salina CCMP1776</name>
    <dbReference type="NCBI Taxonomy" id="1027361"/>
    <lineage>
        <taxon>Eukaryota</taxon>
        <taxon>Sar</taxon>
        <taxon>Stramenopiles</taxon>
        <taxon>Ochrophyta</taxon>
        <taxon>Eustigmatophyceae</taxon>
        <taxon>Eustigmatales</taxon>
        <taxon>Monodopsidaceae</taxon>
        <taxon>Microchloropsis</taxon>
        <taxon>Microchloropsis salina</taxon>
    </lineage>
</organism>
<feature type="compositionally biased region" description="Basic and acidic residues" evidence="1">
    <location>
        <begin position="13"/>
        <end position="25"/>
    </location>
</feature>
<feature type="compositionally biased region" description="Polar residues" evidence="1">
    <location>
        <begin position="26"/>
        <end position="45"/>
    </location>
</feature>
<evidence type="ECO:0000313" key="2">
    <source>
        <dbReference type="EMBL" id="TFJ85780.1"/>
    </source>
</evidence>
<feature type="region of interest" description="Disordered" evidence="1">
    <location>
        <begin position="1"/>
        <end position="52"/>
    </location>
</feature>
<dbReference type="EMBL" id="SDOX01000011">
    <property type="protein sequence ID" value="TFJ85780.1"/>
    <property type="molecule type" value="Genomic_DNA"/>
</dbReference>
<gene>
    <name evidence="2" type="ORF">NSK_003284</name>
</gene>
<reference evidence="2 3" key="1">
    <citation type="submission" date="2019-01" db="EMBL/GenBank/DDBJ databases">
        <title>Nuclear Genome Assembly of the Microalgal Biofuel strain Nannochloropsis salina CCMP1776.</title>
        <authorList>
            <person name="Hovde B."/>
        </authorList>
    </citation>
    <scope>NUCLEOTIDE SEQUENCE [LARGE SCALE GENOMIC DNA]</scope>
    <source>
        <strain evidence="2 3">CCMP1776</strain>
    </source>
</reference>
<evidence type="ECO:0000256" key="1">
    <source>
        <dbReference type="SAM" id="MobiDB-lite"/>
    </source>
</evidence>
<comment type="caution">
    <text evidence="2">The sequence shown here is derived from an EMBL/GenBank/DDBJ whole genome shotgun (WGS) entry which is preliminary data.</text>
</comment>
<proteinExistence type="predicted"/>
<name>A0A4D9D2X5_9STRA</name>
<evidence type="ECO:0000313" key="3">
    <source>
        <dbReference type="Proteomes" id="UP000355283"/>
    </source>
</evidence>
<keyword evidence="3" id="KW-1185">Reference proteome</keyword>
<accession>A0A4D9D2X5</accession>
<dbReference type="Proteomes" id="UP000355283">
    <property type="component" value="Unassembled WGS sequence"/>
</dbReference>
<feature type="compositionally biased region" description="Basic and acidic residues" evidence="1">
    <location>
        <begin position="115"/>
        <end position="129"/>
    </location>
</feature>
<dbReference type="AlphaFoldDB" id="A0A4D9D2X5"/>
<protein>
    <submittedName>
        <fullName evidence="2">Uncharacterized protein</fullName>
    </submittedName>
</protein>
<sequence>MDFLTGLLSSKVPKQEKQGGRDHSPRLSSSTTAGMSRSCPPTNRESSVDESVPPTIEYAFSRDEIGQQLLVQWQSFEEAFADARLSVEDKADVLLPFAMTFMAAFEPPLAGPEKTQTKEKQADGKHQEGTPKAQIEGPQEGFKTAETKRTALVEQRGEGGAPERASGKASHTAYPGLATLVPPTFRDAEGHPKLVTVLLCSILVDLLAAPPPASPSPGAGRTEPTPPFNPSLPIAASPSSPPPPDHWRDYELEILRHQMQDLRASSDTTDASSSTATGPRSRIFWYPFFLPSSGYLNASGADGEGTNGGEVVDTPQHMTQPSASCCAAWYPPFKFLNAWQLCARFGASGSKEGGREVWREDGMLSPGIRGQGLTSTTFATVSAMLVRPGATQAGGGEGPGSARGG</sequence>
<feature type="region of interest" description="Disordered" evidence="1">
    <location>
        <begin position="109"/>
        <end position="145"/>
    </location>
</feature>